<evidence type="ECO:0000256" key="1">
    <source>
        <dbReference type="ARBA" id="ARBA00004167"/>
    </source>
</evidence>
<evidence type="ECO:0000313" key="20">
    <source>
        <dbReference type="EMBL" id="URD95600.1"/>
    </source>
</evidence>
<dbReference type="CDD" id="cd14066">
    <property type="entry name" value="STKc_IRAK"/>
    <property type="match status" value="1"/>
</dbReference>
<evidence type="ECO:0000256" key="16">
    <source>
        <dbReference type="SAM" id="MobiDB-lite"/>
    </source>
</evidence>
<dbReference type="PIRSF" id="PIRSF000641">
    <property type="entry name" value="SRK"/>
    <property type="match status" value="1"/>
</dbReference>
<dbReference type="InterPro" id="IPR024171">
    <property type="entry name" value="SRK-like_kinase"/>
</dbReference>
<dbReference type="FunFam" id="3.30.200.20:FF:000178">
    <property type="entry name" value="serine/threonine-protein kinase PBS1-like"/>
    <property type="match status" value="1"/>
</dbReference>
<evidence type="ECO:0000256" key="15">
    <source>
        <dbReference type="PROSITE-ProRule" id="PRU10141"/>
    </source>
</evidence>
<dbReference type="Gene3D" id="1.10.510.10">
    <property type="entry name" value="Transferase(Phosphotransferase) domain 1"/>
    <property type="match status" value="1"/>
</dbReference>
<dbReference type="Gene3D" id="2.90.10.10">
    <property type="entry name" value="Bulb-type lectin domain"/>
    <property type="match status" value="1"/>
</dbReference>
<evidence type="ECO:0000259" key="18">
    <source>
        <dbReference type="PROSITE" id="PS50011"/>
    </source>
</evidence>
<dbReference type="SUPFAM" id="SSF51110">
    <property type="entry name" value="alpha-D-mannose-specific plant lectins"/>
    <property type="match status" value="1"/>
</dbReference>
<dbReference type="GO" id="GO:0048544">
    <property type="term" value="P:recognition of pollen"/>
    <property type="evidence" value="ECO:0007669"/>
    <property type="project" value="InterPro"/>
</dbReference>
<keyword evidence="8 14" id="KW-0418">Kinase</keyword>
<dbReference type="SUPFAM" id="SSF56112">
    <property type="entry name" value="Protein kinase-like (PK-like)"/>
    <property type="match status" value="1"/>
</dbReference>
<keyword evidence="9 14" id="KW-0067">ATP-binding</keyword>
<dbReference type="PROSITE" id="PS50011">
    <property type="entry name" value="PROTEIN_KINASE_DOM"/>
    <property type="match status" value="1"/>
</dbReference>
<accession>A0A9E7FHB8</accession>
<dbReference type="Proteomes" id="UP001055439">
    <property type="component" value="Chromosome 4"/>
</dbReference>
<keyword evidence="12" id="KW-1015">Disulfide bond</keyword>
<reference evidence="20" key="1">
    <citation type="submission" date="2022-05" db="EMBL/GenBank/DDBJ databases">
        <title>The Musa troglodytarum L. genome provides insights into the mechanism of non-climacteric behaviour and enrichment of carotenoids.</title>
        <authorList>
            <person name="Wang J."/>
        </authorList>
    </citation>
    <scope>NUCLEOTIDE SEQUENCE</scope>
    <source>
        <tissue evidence="20">Leaf</tissue>
    </source>
</reference>
<keyword evidence="3" id="KW-0245">EGF-like domain</keyword>
<dbReference type="PROSITE" id="PS00108">
    <property type="entry name" value="PROTEIN_KINASE_ST"/>
    <property type="match status" value="1"/>
</dbReference>
<sequence>MGDIIFSVCFFTQVHMKLNTEFLISLIRIPAKNPWSHCMASLFFPGCSLAVLCLVFPVLHHCVGDYVPLASMLLAGDNQSWVSENKVFAFGFALTLAGTGDEFLLAIWYVSLPGDPTIVWSPNRDFPVGRDAVVKLDSSGELVLVDGNTSVWTSNNSLLNANCGLMSDSGNFILYTGGSSDRRAVWQSFSHPSDTLLPGQPLSVDLELTSAMSPLGYYSLKMLQQRTSLSLGLTYVSPTPSLASHTNYSYWSSPEISNATGDVVAVLDESGSFGISYGTSSAGTMYVHKNDTGGSQSVPRRVTVGMDGNLRLYRWDSNGVATNWVVEWSALSNPCMVAGICGSGICILDSNKNSASCRCLPRTYPVDVGAKDCLSSVPPSTPANCTEDGKTPVKMEMMAQTNYYFSGASTISNYSGVSKASECAERCLADCECVASVYGLQEEKTYCWTLKSMVFGGLQDPSSTLSVKVGINSSGTGETRSAGQSPGESSSGHHVHVLLVPLLLCLTLLVVLLSMLLFYSMQRRRRQRQQRMIGNCMSLSGAPSHFSFHDLQTATSNFSRLLGTGGFGSVYKGVLRNGTMVAVKKLDKLLPHGEKEFTTEVTTIGSMHHMNLVSLCGFCSEQSHRLLVYEYMSNGSLDKWIFPSKQDRLLDWRTRFDIAIAIAQGIAYFHEQCRNRIIHCDIKPENILLDENFCPKVSDFGLAKLMSRQHSHVVTTVRGTRGYLAPEWVSNRPITVKADAYSYGMLLLEIVGGRRNLDTSLDEKEFFYPGWAFKEMMNGTPTNAADKRLKGNVEEEELLRALRVAFWCIQEEASVRPSMGEVVRMLEGAVAIVAPPMPQAVVEFEEEGLHRVYRAMKGDYVDLPSSSSAMAGYRSSKATCSHSTMSPR</sequence>
<dbReference type="EMBL" id="CP097506">
    <property type="protein sequence ID" value="URD95600.1"/>
    <property type="molecule type" value="Genomic_DNA"/>
</dbReference>
<dbReference type="FunFam" id="1.10.510.10:FF:000384">
    <property type="entry name" value="G-type lectin S-receptor-like serine/threonine-protein kinase"/>
    <property type="match status" value="1"/>
</dbReference>
<evidence type="ECO:0000256" key="11">
    <source>
        <dbReference type="ARBA" id="ARBA00023136"/>
    </source>
</evidence>
<evidence type="ECO:0000256" key="13">
    <source>
        <dbReference type="ARBA" id="ARBA00023180"/>
    </source>
</evidence>
<keyword evidence="5 17" id="KW-0812">Transmembrane</keyword>
<keyword evidence="2 14" id="KW-0723">Serine/threonine-protein kinase</keyword>
<dbReference type="SMART" id="SM00220">
    <property type="entry name" value="S_TKc"/>
    <property type="match status" value="1"/>
</dbReference>
<dbReference type="CDD" id="cd00028">
    <property type="entry name" value="B_lectin"/>
    <property type="match status" value="1"/>
</dbReference>
<evidence type="ECO:0000256" key="4">
    <source>
        <dbReference type="ARBA" id="ARBA00022679"/>
    </source>
</evidence>
<dbReference type="GO" id="GO:0051707">
    <property type="term" value="P:response to other organism"/>
    <property type="evidence" value="ECO:0007669"/>
    <property type="project" value="UniProtKB-ARBA"/>
</dbReference>
<evidence type="ECO:0000256" key="6">
    <source>
        <dbReference type="ARBA" id="ARBA00022729"/>
    </source>
</evidence>
<evidence type="ECO:0000256" key="17">
    <source>
        <dbReference type="SAM" id="Phobius"/>
    </source>
</evidence>
<comment type="catalytic activity">
    <reaction evidence="14">
        <text>L-threonyl-[protein] + ATP = O-phospho-L-threonyl-[protein] + ADP + H(+)</text>
        <dbReference type="Rhea" id="RHEA:46608"/>
        <dbReference type="Rhea" id="RHEA-COMP:11060"/>
        <dbReference type="Rhea" id="RHEA-COMP:11605"/>
        <dbReference type="ChEBI" id="CHEBI:15378"/>
        <dbReference type="ChEBI" id="CHEBI:30013"/>
        <dbReference type="ChEBI" id="CHEBI:30616"/>
        <dbReference type="ChEBI" id="CHEBI:61977"/>
        <dbReference type="ChEBI" id="CHEBI:456216"/>
        <dbReference type="EC" id="2.7.11.1"/>
    </reaction>
</comment>
<dbReference type="SMART" id="SM00108">
    <property type="entry name" value="B_lectin"/>
    <property type="match status" value="1"/>
</dbReference>
<dbReference type="InterPro" id="IPR017441">
    <property type="entry name" value="Protein_kinase_ATP_BS"/>
</dbReference>
<keyword evidence="10 17" id="KW-1133">Transmembrane helix</keyword>
<dbReference type="Pfam" id="PF01453">
    <property type="entry name" value="B_lectin"/>
    <property type="match status" value="1"/>
</dbReference>
<dbReference type="PROSITE" id="PS00107">
    <property type="entry name" value="PROTEIN_KINASE_ATP"/>
    <property type="match status" value="1"/>
</dbReference>
<keyword evidence="13" id="KW-0325">Glycoprotein</keyword>
<evidence type="ECO:0000256" key="14">
    <source>
        <dbReference type="PIRNR" id="PIRNR000641"/>
    </source>
</evidence>
<feature type="compositionally biased region" description="Polar residues" evidence="16">
    <location>
        <begin position="877"/>
        <end position="888"/>
    </location>
</feature>
<keyword evidence="21" id="KW-1185">Reference proteome</keyword>
<dbReference type="GO" id="GO:0005524">
    <property type="term" value="F:ATP binding"/>
    <property type="evidence" value="ECO:0007669"/>
    <property type="project" value="UniProtKB-UniRule"/>
</dbReference>
<dbReference type="InterPro" id="IPR000719">
    <property type="entry name" value="Prot_kinase_dom"/>
</dbReference>
<feature type="region of interest" description="Disordered" evidence="16">
    <location>
        <begin position="869"/>
        <end position="888"/>
    </location>
</feature>
<dbReference type="OrthoDB" id="1939148at2759"/>
<evidence type="ECO:0000259" key="19">
    <source>
        <dbReference type="PROSITE" id="PS50927"/>
    </source>
</evidence>
<dbReference type="InterPro" id="IPR001480">
    <property type="entry name" value="Bulb-type_lectin_dom"/>
</dbReference>
<evidence type="ECO:0000256" key="7">
    <source>
        <dbReference type="ARBA" id="ARBA00022741"/>
    </source>
</evidence>
<protein>
    <recommendedName>
        <fullName evidence="14">Receptor-like serine/threonine-protein kinase</fullName>
        <ecNumber evidence="14">2.7.11.1</ecNumber>
    </recommendedName>
</protein>
<dbReference type="GO" id="GO:0016020">
    <property type="term" value="C:membrane"/>
    <property type="evidence" value="ECO:0007669"/>
    <property type="project" value="UniProtKB-SubCell"/>
</dbReference>
<dbReference type="PROSITE" id="PS50927">
    <property type="entry name" value="BULB_LECTIN"/>
    <property type="match status" value="1"/>
</dbReference>
<evidence type="ECO:0000256" key="2">
    <source>
        <dbReference type="ARBA" id="ARBA00022527"/>
    </source>
</evidence>
<dbReference type="AlphaFoldDB" id="A0A9E7FHB8"/>
<evidence type="ECO:0000256" key="3">
    <source>
        <dbReference type="ARBA" id="ARBA00022536"/>
    </source>
</evidence>
<dbReference type="Pfam" id="PF00954">
    <property type="entry name" value="S_locus_glycop"/>
    <property type="match status" value="1"/>
</dbReference>
<dbReference type="Pfam" id="PF00069">
    <property type="entry name" value="Pkinase"/>
    <property type="match status" value="1"/>
</dbReference>
<dbReference type="GO" id="GO:0004674">
    <property type="term" value="F:protein serine/threonine kinase activity"/>
    <property type="evidence" value="ECO:0007669"/>
    <property type="project" value="UniProtKB-KW"/>
</dbReference>
<feature type="domain" description="Protein kinase" evidence="18">
    <location>
        <begin position="556"/>
        <end position="830"/>
    </location>
</feature>
<dbReference type="PANTHER" id="PTHR47974:SF29">
    <property type="entry name" value="RECEPTOR-LIKE SERINE_THREONINE-PROTEIN KINASE"/>
    <property type="match status" value="1"/>
</dbReference>
<evidence type="ECO:0000256" key="10">
    <source>
        <dbReference type="ARBA" id="ARBA00022989"/>
    </source>
</evidence>
<proteinExistence type="inferred from homology"/>
<dbReference type="PANTHER" id="PTHR47974">
    <property type="entry name" value="OS07G0415500 PROTEIN"/>
    <property type="match status" value="1"/>
</dbReference>
<keyword evidence="11 17" id="KW-0472">Membrane</keyword>
<evidence type="ECO:0000256" key="5">
    <source>
        <dbReference type="ARBA" id="ARBA00022692"/>
    </source>
</evidence>
<feature type="transmembrane region" description="Helical" evidence="17">
    <location>
        <begin position="498"/>
        <end position="519"/>
    </location>
</feature>
<name>A0A9E7FHB8_9LILI</name>
<dbReference type="InterPro" id="IPR036426">
    <property type="entry name" value="Bulb-type_lectin_dom_sf"/>
</dbReference>
<comment type="subcellular location">
    <subcellularLocation>
        <location evidence="1">Membrane</location>
        <topology evidence="1">Single-pass membrane protein</topology>
    </subcellularLocation>
</comment>
<comment type="similarity">
    <text evidence="14">Belongs to the protein kinase superfamily. Ser/Thr protein kinase family.</text>
</comment>
<evidence type="ECO:0000256" key="12">
    <source>
        <dbReference type="ARBA" id="ARBA00023157"/>
    </source>
</evidence>
<gene>
    <name evidence="20" type="ORF">MUK42_32027</name>
</gene>
<feature type="binding site" evidence="15">
    <location>
        <position position="585"/>
    </location>
    <ligand>
        <name>ATP</name>
        <dbReference type="ChEBI" id="CHEBI:30616"/>
    </ligand>
</feature>
<keyword evidence="4 14" id="KW-0808">Transferase</keyword>
<organism evidence="20 21">
    <name type="scientific">Musa troglodytarum</name>
    <name type="common">fe'i banana</name>
    <dbReference type="NCBI Taxonomy" id="320322"/>
    <lineage>
        <taxon>Eukaryota</taxon>
        <taxon>Viridiplantae</taxon>
        <taxon>Streptophyta</taxon>
        <taxon>Embryophyta</taxon>
        <taxon>Tracheophyta</taxon>
        <taxon>Spermatophyta</taxon>
        <taxon>Magnoliopsida</taxon>
        <taxon>Liliopsida</taxon>
        <taxon>Zingiberales</taxon>
        <taxon>Musaceae</taxon>
        <taxon>Musa</taxon>
    </lineage>
</organism>
<feature type="domain" description="Bulb-type lectin" evidence="19">
    <location>
        <begin position="72"/>
        <end position="187"/>
    </location>
</feature>
<evidence type="ECO:0000313" key="21">
    <source>
        <dbReference type="Proteomes" id="UP001055439"/>
    </source>
</evidence>
<dbReference type="Gene3D" id="3.30.200.20">
    <property type="entry name" value="Phosphorylase Kinase, domain 1"/>
    <property type="match status" value="1"/>
</dbReference>
<keyword evidence="7 14" id="KW-0547">Nucleotide-binding</keyword>
<dbReference type="EC" id="2.7.11.1" evidence="14"/>
<dbReference type="InterPro" id="IPR008271">
    <property type="entry name" value="Ser/Thr_kinase_AS"/>
</dbReference>
<evidence type="ECO:0000256" key="9">
    <source>
        <dbReference type="ARBA" id="ARBA00022840"/>
    </source>
</evidence>
<dbReference type="InterPro" id="IPR011009">
    <property type="entry name" value="Kinase-like_dom_sf"/>
</dbReference>
<comment type="catalytic activity">
    <reaction evidence="14">
        <text>L-seryl-[protein] + ATP = O-phospho-L-seryl-[protein] + ADP + H(+)</text>
        <dbReference type="Rhea" id="RHEA:17989"/>
        <dbReference type="Rhea" id="RHEA-COMP:9863"/>
        <dbReference type="Rhea" id="RHEA-COMP:11604"/>
        <dbReference type="ChEBI" id="CHEBI:15378"/>
        <dbReference type="ChEBI" id="CHEBI:29999"/>
        <dbReference type="ChEBI" id="CHEBI:30616"/>
        <dbReference type="ChEBI" id="CHEBI:83421"/>
        <dbReference type="ChEBI" id="CHEBI:456216"/>
        <dbReference type="EC" id="2.7.11.1"/>
    </reaction>
</comment>
<evidence type="ECO:0000256" key="8">
    <source>
        <dbReference type="ARBA" id="ARBA00022777"/>
    </source>
</evidence>
<dbReference type="InterPro" id="IPR000858">
    <property type="entry name" value="S_locus_glycoprot_dom"/>
</dbReference>
<keyword evidence="6" id="KW-0732">Signal</keyword>